<dbReference type="InterPro" id="IPR035940">
    <property type="entry name" value="CAP_sf"/>
</dbReference>
<proteinExistence type="predicted"/>
<keyword evidence="2" id="KW-1185">Reference proteome</keyword>
<dbReference type="EMBL" id="WIXE01000344">
    <property type="protein sequence ID" value="KAK5986682.1"/>
    <property type="molecule type" value="Genomic_DNA"/>
</dbReference>
<comment type="caution">
    <text evidence="1">The sequence shown here is derived from an EMBL/GenBank/DDBJ whole genome shotgun (WGS) entry which is preliminary data.</text>
</comment>
<accession>A0AAN8G3S6</accession>
<organism evidence="1 2">
    <name type="scientific">Trichostrongylus colubriformis</name>
    <name type="common">Black scour worm</name>
    <dbReference type="NCBI Taxonomy" id="6319"/>
    <lineage>
        <taxon>Eukaryota</taxon>
        <taxon>Metazoa</taxon>
        <taxon>Ecdysozoa</taxon>
        <taxon>Nematoda</taxon>
        <taxon>Chromadorea</taxon>
        <taxon>Rhabditida</taxon>
        <taxon>Rhabditina</taxon>
        <taxon>Rhabditomorpha</taxon>
        <taxon>Strongyloidea</taxon>
        <taxon>Trichostrongylidae</taxon>
        <taxon>Trichostrongylus</taxon>
    </lineage>
</organism>
<evidence type="ECO:0000313" key="2">
    <source>
        <dbReference type="Proteomes" id="UP001331761"/>
    </source>
</evidence>
<dbReference type="Proteomes" id="UP001331761">
    <property type="component" value="Unassembled WGS sequence"/>
</dbReference>
<name>A0AAN8G3S6_TRICO</name>
<gene>
    <name evidence="1" type="ORF">GCK32_020375</name>
</gene>
<evidence type="ECO:0000313" key="1">
    <source>
        <dbReference type="EMBL" id="KAK5986682.1"/>
    </source>
</evidence>
<dbReference type="AlphaFoldDB" id="A0AAN8G3S6"/>
<dbReference type="Gene3D" id="3.40.33.10">
    <property type="entry name" value="CAP"/>
    <property type="match status" value="1"/>
</dbReference>
<reference evidence="1 2" key="1">
    <citation type="submission" date="2019-10" db="EMBL/GenBank/DDBJ databases">
        <title>Assembly and Annotation for the nematode Trichostrongylus colubriformis.</title>
        <authorList>
            <person name="Martin J."/>
        </authorList>
    </citation>
    <scope>NUCLEOTIDE SEQUENCE [LARGE SCALE GENOMIC DNA]</scope>
    <source>
        <strain evidence="1">G859</strain>
        <tissue evidence="1">Whole worm</tissue>
    </source>
</reference>
<protein>
    <submittedName>
        <fullName evidence="1">Uncharacterized protein</fullName>
    </submittedName>
</protein>
<sequence>MMYYKSVSIGCSYNLCPATVTTPAINAIACLYTPAFQRNERIYPENHYGCIDHDDCWKYGMASSRCIREGPYYGLCQGTYIISAL</sequence>